<protein>
    <submittedName>
        <fullName evidence="5">Molybdate ABC transporter substrate-binding protein</fullName>
    </submittedName>
</protein>
<reference evidence="6" key="1">
    <citation type="journal article" date="2019" name="Int. J. Syst. Evol. Microbiol.">
        <title>The Global Catalogue of Microorganisms (GCM) 10K type strain sequencing project: providing services to taxonomists for standard genome sequencing and annotation.</title>
        <authorList>
            <consortium name="The Broad Institute Genomics Platform"/>
            <consortium name="The Broad Institute Genome Sequencing Center for Infectious Disease"/>
            <person name="Wu L."/>
            <person name="Ma J."/>
        </authorList>
    </citation>
    <scope>NUCLEOTIDE SEQUENCE [LARGE SCALE GENOMIC DNA]</scope>
    <source>
        <strain evidence="6">JCM 17460</strain>
    </source>
</reference>
<dbReference type="CDD" id="cd13538">
    <property type="entry name" value="PBP2_ModA_like_1"/>
    <property type="match status" value="1"/>
</dbReference>
<dbReference type="InterPro" id="IPR005950">
    <property type="entry name" value="ModA"/>
</dbReference>
<evidence type="ECO:0000313" key="6">
    <source>
        <dbReference type="Proteomes" id="UP001500301"/>
    </source>
</evidence>
<dbReference type="PANTHER" id="PTHR30632">
    <property type="entry name" value="MOLYBDATE-BINDING PERIPLASMIC PROTEIN"/>
    <property type="match status" value="1"/>
</dbReference>
<dbReference type="RefSeq" id="WP_218234402.1">
    <property type="nucleotide sequence ID" value="NZ_BAABBB010000019.1"/>
</dbReference>
<evidence type="ECO:0000313" key="5">
    <source>
        <dbReference type="EMBL" id="GAA3544713.1"/>
    </source>
</evidence>
<feature type="signal peptide" evidence="4">
    <location>
        <begin position="1"/>
        <end position="25"/>
    </location>
</feature>
<dbReference type="PANTHER" id="PTHR30632:SF0">
    <property type="entry name" value="SULFATE-BINDING PROTEIN"/>
    <property type="match status" value="1"/>
</dbReference>
<keyword evidence="6" id="KW-1185">Reference proteome</keyword>
<gene>
    <name evidence="5" type="primary">modA</name>
    <name evidence="5" type="ORF">GCM10022263_34690</name>
</gene>
<accession>A0ABP6W330</accession>
<dbReference type="Pfam" id="PF13531">
    <property type="entry name" value="SBP_bac_11"/>
    <property type="match status" value="1"/>
</dbReference>
<keyword evidence="3 4" id="KW-0732">Signal</keyword>
<proteinExistence type="inferred from homology"/>
<evidence type="ECO:0000256" key="4">
    <source>
        <dbReference type="SAM" id="SignalP"/>
    </source>
</evidence>
<keyword evidence="2" id="KW-0479">Metal-binding</keyword>
<feature type="chain" id="PRO_5046375065" evidence="4">
    <location>
        <begin position="26"/>
        <end position="261"/>
    </location>
</feature>
<dbReference type="Proteomes" id="UP001500301">
    <property type="component" value="Unassembled WGS sequence"/>
</dbReference>
<comment type="caution">
    <text evidence="5">The sequence shown here is derived from an EMBL/GenBank/DDBJ whole genome shotgun (WGS) entry which is preliminary data.</text>
</comment>
<evidence type="ECO:0000256" key="3">
    <source>
        <dbReference type="ARBA" id="ARBA00022729"/>
    </source>
</evidence>
<dbReference type="InterPro" id="IPR050682">
    <property type="entry name" value="ModA/WtpA"/>
</dbReference>
<dbReference type="PIRSF" id="PIRSF004846">
    <property type="entry name" value="ModA"/>
    <property type="match status" value="1"/>
</dbReference>
<dbReference type="EMBL" id="BAABBB010000019">
    <property type="protein sequence ID" value="GAA3544713.1"/>
    <property type="molecule type" value="Genomic_DNA"/>
</dbReference>
<comment type="similarity">
    <text evidence="1">Belongs to the bacterial solute-binding protein ModA family.</text>
</comment>
<sequence length="261" mass="27115">MNQTRLRLGASSAAVLLALPLAACSDDSSGEDGKDRERTLTVFAAASLTKTFEELERQFEDAHPDVDVKLSFGGSSDLAAQIAEGAEADVFASADTATMDTLVAAQLTVGEPAEFATNTLMIAVPPGNPAGIEQLADLTKKAVRLVLCQPEVPCGRAALQVADVAALELTPVSEEESVSGVLTKVENGEADAGLVYVTDVAAAGDDLEGVDFPEAADVVNHYPIVAVQDAEHAELARQWIDLVLGKGQQVLRKAGFGAPTS</sequence>
<evidence type="ECO:0000256" key="2">
    <source>
        <dbReference type="ARBA" id="ARBA00022723"/>
    </source>
</evidence>
<organism evidence="5 6">
    <name type="scientific">Nocardioides daeguensis</name>
    <dbReference type="NCBI Taxonomy" id="908359"/>
    <lineage>
        <taxon>Bacteria</taxon>
        <taxon>Bacillati</taxon>
        <taxon>Actinomycetota</taxon>
        <taxon>Actinomycetes</taxon>
        <taxon>Propionibacteriales</taxon>
        <taxon>Nocardioidaceae</taxon>
        <taxon>Nocardioides</taxon>
    </lineage>
</organism>
<dbReference type="NCBIfam" id="TIGR01256">
    <property type="entry name" value="modA"/>
    <property type="match status" value="1"/>
</dbReference>
<name>A0ABP6W330_9ACTN</name>
<evidence type="ECO:0000256" key="1">
    <source>
        <dbReference type="ARBA" id="ARBA00009175"/>
    </source>
</evidence>